<keyword evidence="4 7" id="KW-1133">Transmembrane helix</keyword>
<dbReference type="Proteomes" id="UP001328107">
    <property type="component" value="Unassembled WGS sequence"/>
</dbReference>
<reference evidence="9" key="1">
    <citation type="submission" date="2022-10" db="EMBL/GenBank/DDBJ databases">
        <title>Genome assembly of Pristionchus species.</title>
        <authorList>
            <person name="Yoshida K."/>
            <person name="Sommer R.J."/>
        </authorList>
    </citation>
    <scope>NUCLEOTIDE SEQUENCE [LARGE SCALE GENOMIC DNA]</scope>
    <source>
        <strain evidence="9">RS5460</strain>
    </source>
</reference>
<accession>A0AAN4Z0S6</accession>
<name>A0AAN4Z0S6_9BILA</name>
<comment type="subcellular location">
    <subcellularLocation>
        <location evidence="1">Membrane</location>
        <topology evidence="1">Multi-pass membrane protein</topology>
    </subcellularLocation>
</comment>
<dbReference type="GO" id="GO:0016020">
    <property type="term" value="C:membrane"/>
    <property type="evidence" value="ECO:0007669"/>
    <property type="project" value="UniProtKB-SubCell"/>
</dbReference>
<dbReference type="InterPro" id="IPR007248">
    <property type="entry name" value="Mpv17_PMP22"/>
</dbReference>
<dbReference type="PANTHER" id="PTHR11266">
    <property type="entry name" value="PEROXISOMAL MEMBRANE PROTEIN 2, PXMP2 MPV17"/>
    <property type="match status" value="1"/>
</dbReference>
<evidence type="ECO:0000256" key="3">
    <source>
        <dbReference type="ARBA" id="ARBA00022692"/>
    </source>
</evidence>
<evidence type="ECO:0000256" key="1">
    <source>
        <dbReference type="ARBA" id="ARBA00004141"/>
    </source>
</evidence>
<protein>
    <recommendedName>
        <fullName evidence="6">Mitochondrial inner membrane protein Mpv17</fullName>
    </recommendedName>
</protein>
<dbReference type="PANTHER" id="PTHR11266:SF17">
    <property type="entry name" value="PROTEIN MPV17"/>
    <property type="match status" value="1"/>
</dbReference>
<dbReference type="GO" id="GO:0005739">
    <property type="term" value="C:mitochondrion"/>
    <property type="evidence" value="ECO:0007669"/>
    <property type="project" value="TreeGrafter"/>
</dbReference>
<dbReference type="EMBL" id="BTRK01000001">
    <property type="protein sequence ID" value="GMR30431.1"/>
    <property type="molecule type" value="Genomic_DNA"/>
</dbReference>
<evidence type="ECO:0000313" key="9">
    <source>
        <dbReference type="Proteomes" id="UP001328107"/>
    </source>
</evidence>
<keyword evidence="5 7" id="KW-0472">Membrane</keyword>
<proteinExistence type="inferred from homology"/>
<feature type="transmembrane region" description="Helical" evidence="7">
    <location>
        <begin position="69"/>
        <end position="89"/>
    </location>
</feature>
<dbReference type="AlphaFoldDB" id="A0AAN4Z0S6"/>
<comment type="caution">
    <text evidence="8">The sequence shown here is derived from an EMBL/GenBank/DDBJ whole genome shotgun (WGS) entry which is preliminary data.</text>
</comment>
<keyword evidence="3 7" id="KW-0812">Transmembrane</keyword>
<sequence>FNPQAPLQSRWFILLEKIRSGPAKLVPLKRLAVDQVLFAPGCGAYILVCLRVLEGHTLLDAMSACKRDWFGIWTMSIKFWPVVNLFNFYLVPLQMRVVFVQFASLFWNSYLSFATQKKLPHPHEADY</sequence>
<evidence type="ECO:0000256" key="7">
    <source>
        <dbReference type="RuleBase" id="RU363053"/>
    </source>
</evidence>
<dbReference type="GO" id="GO:1901858">
    <property type="term" value="P:regulation of mitochondrial DNA metabolic process"/>
    <property type="evidence" value="ECO:0007669"/>
    <property type="project" value="TreeGrafter"/>
</dbReference>
<comment type="similarity">
    <text evidence="2 7">Belongs to the peroxisomal membrane protein PXMP2/4 family.</text>
</comment>
<comment type="caution">
    <text evidence="7">Lacks conserved residue(s) required for the propagation of feature annotation.</text>
</comment>
<evidence type="ECO:0000256" key="5">
    <source>
        <dbReference type="ARBA" id="ARBA00023136"/>
    </source>
</evidence>
<keyword evidence="9" id="KW-1185">Reference proteome</keyword>
<dbReference type="Pfam" id="PF04117">
    <property type="entry name" value="Mpv17_PMP22"/>
    <property type="match status" value="1"/>
</dbReference>
<evidence type="ECO:0000256" key="6">
    <source>
        <dbReference type="ARBA" id="ARBA00049743"/>
    </source>
</evidence>
<organism evidence="8 9">
    <name type="scientific">Pristionchus mayeri</name>
    <dbReference type="NCBI Taxonomy" id="1317129"/>
    <lineage>
        <taxon>Eukaryota</taxon>
        <taxon>Metazoa</taxon>
        <taxon>Ecdysozoa</taxon>
        <taxon>Nematoda</taxon>
        <taxon>Chromadorea</taxon>
        <taxon>Rhabditida</taxon>
        <taxon>Rhabditina</taxon>
        <taxon>Diplogasteromorpha</taxon>
        <taxon>Diplogasteroidea</taxon>
        <taxon>Neodiplogasteridae</taxon>
        <taxon>Pristionchus</taxon>
    </lineage>
</organism>
<feature type="non-terminal residue" evidence="8">
    <location>
        <position position="1"/>
    </location>
</feature>
<evidence type="ECO:0000256" key="2">
    <source>
        <dbReference type="ARBA" id="ARBA00006824"/>
    </source>
</evidence>
<dbReference type="GO" id="GO:0015267">
    <property type="term" value="F:channel activity"/>
    <property type="evidence" value="ECO:0007669"/>
    <property type="project" value="TreeGrafter"/>
</dbReference>
<evidence type="ECO:0000256" key="4">
    <source>
        <dbReference type="ARBA" id="ARBA00022989"/>
    </source>
</evidence>
<gene>
    <name evidence="8" type="ORF">PMAYCL1PPCAC_00626</name>
</gene>
<evidence type="ECO:0000313" key="8">
    <source>
        <dbReference type="EMBL" id="GMR30431.1"/>
    </source>
</evidence>